<reference evidence="2 3" key="1">
    <citation type="submission" date="2018-06" db="EMBL/GenBank/DDBJ databases">
        <authorList>
            <consortium name="Pathogen Informatics"/>
            <person name="Doyle S."/>
        </authorList>
    </citation>
    <scope>NUCLEOTIDE SEQUENCE [LARGE SCALE GENOMIC DNA]</scope>
    <source>
        <strain evidence="2 3">NCTC7928</strain>
    </source>
</reference>
<evidence type="ECO:0000313" key="2">
    <source>
        <dbReference type="EMBL" id="STF43607.1"/>
    </source>
</evidence>
<dbReference type="Proteomes" id="UP000254877">
    <property type="component" value="Unassembled WGS sequence"/>
</dbReference>
<organism evidence="2 3">
    <name type="scientific">Escherichia coli</name>
    <dbReference type="NCBI Taxonomy" id="562"/>
    <lineage>
        <taxon>Bacteria</taxon>
        <taxon>Pseudomonadati</taxon>
        <taxon>Pseudomonadota</taxon>
        <taxon>Gammaproteobacteria</taxon>
        <taxon>Enterobacterales</taxon>
        <taxon>Enterobacteriaceae</taxon>
        <taxon>Escherichia</taxon>
    </lineage>
</organism>
<sequence length="127" mass="14518">MPSRLHAWLNCWRWKKSWRVPGSDVALDDQLYQEPQAAPVAVPMGKFAMYPDWQPDADFIRLAALWGVALREPVTTEELASFIAYWQAEGKVFHHVAVATKTGAQPANRSCQQRRTAETRCEYGQRT</sequence>
<dbReference type="Gene3D" id="1.10.8.1180">
    <property type="match status" value="1"/>
</dbReference>
<proteinExistence type="predicted"/>
<evidence type="ECO:0000313" key="3">
    <source>
        <dbReference type="Proteomes" id="UP000254877"/>
    </source>
</evidence>
<gene>
    <name evidence="2" type="primary">dnaT</name>
    <name evidence="2" type="ORF">NCTC7928_04305</name>
</gene>
<dbReference type="AlphaFoldDB" id="A0A376LH49"/>
<name>A0A376LH49_ECOLX</name>
<dbReference type="EMBL" id="UGAB01000002">
    <property type="protein sequence ID" value="STF43607.1"/>
    <property type="molecule type" value="Genomic_DNA"/>
</dbReference>
<protein>
    <submittedName>
        <fullName evidence="2">Primosomal protein I</fullName>
    </submittedName>
</protein>
<dbReference type="Pfam" id="PF17948">
    <property type="entry name" value="DnaT"/>
    <property type="match status" value="1"/>
</dbReference>
<evidence type="ECO:0000259" key="1">
    <source>
        <dbReference type="Pfam" id="PF17948"/>
    </source>
</evidence>
<feature type="domain" description="DnaT DNA-binding" evidence="1">
    <location>
        <begin position="47"/>
        <end position="97"/>
    </location>
</feature>
<accession>A0A376LH49</accession>
<dbReference type="InterPro" id="IPR040480">
    <property type="entry name" value="DnaT_DNA_bind"/>
</dbReference>